<dbReference type="Pfam" id="PF09844">
    <property type="entry name" value="DUF2071"/>
    <property type="match status" value="1"/>
</dbReference>
<dbReference type="AlphaFoldDB" id="A0A3D9CKV5"/>
<dbReference type="Proteomes" id="UP000256769">
    <property type="component" value="Unassembled WGS sequence"/>
</dbReference>
<gene>
    <name evidence="1" type="ORF">DRF59_12865</name>
</gene>
<dbReference type="PANTHER" id="PTHR39186">
    <property type="entry name" value="DUF2071 FAMILY PROTEIN"/>
    <property type="match status" value="1"/>
</dbReference>
<dbReference type="OrthoDB" id="1421826at2"/>
<keyword evidence="2" id="KW-1185">Reference proteome</keyword>
<name>A0A3D9CKV5_9FLAO</name>
<protein>
    <submittedName>
        <fullName evidence="1">DUF2071 domain-containing protein</fullName>
    </submittedName>
</protein>
<sequence length="234" mass="27911">MNFLKAEWRKLAIINYEIDPEVLVKYLPQGTELDFYRGKCYVNLVGFMFLNTKLLGLAIPFHRNFEEVNLRFYVKRKENDLWKRGVVFIKEIVPKPALSFVANTIYKENYHTMPMKNLIHERDDELLITYSWKEKSWHSVQITAENQKQPMETDSEFEFITEHYFGFTGKDNKTSEYEVCHPKWDCYKVKDYQLKIDFNRIYGQDFKGLNTRDPISVMLAEGSEIIVKAKKYLV</sequence>
<comment type="caution">
    <text evidence="1">The sequence shown here is derived from an EMBL/GenBank/DDBJ whole genome shotgun (WGS) entry which is preliminary data.</text>
</comment>
<evidence type="ECO:0000313" key="1">
    <source>
        <dbReference type="EMBL" id="REC66358.1"/>
    </source>
</evidence>
<evidence type="ECO:0000313" key="2">
    <source>
        <dbReference type="Proteomes" id="UP000256769"/>
    </source>
</evidence>
<dbReference type="PANTHER" id="PTHR39186:SF1">
    <property type="entry name" value="DUF2071 DOMAIN-CONTAINING PROTEIN"/>
    <property type="match status" value="1"/>
</dbReference>
<dbReference type="InterPro" id="IPR018644">
    <property type="entry name" value="DUF2071"/>
</dbReference>
<reference evidence="1 2" key="1">
    <citation type="journal article" date="2007" name="Int. J. Syst. Evol. Microbiol.">
        <title>Chryseobacterium flavum sp. nov., isolated from polluted soil.</title>
        <authorList>
            <person name="Zhou Y."/>
            <person name="Dong J."/>
            <person name="Wang X."/>
            <person name="Huang X."/>
            <person name="Zhang K.Y."/>
            <person name="Zhang Y.Q."/>
            <person name="Guo Y.F."/>
            <person name="Lai R."/>
            <person name="Li W.J."/>
        </authorList>
    </citation>
    <scope>NUCLEOTIDE SEQUENCE [LARGE SCALE GENOMIC DNA]</scope>
    <source>
        <strain evidence="1 2">KCTC 12877</strain>
    </source>
</reference>
<dbReference type="RefSeq" id="WP_115960633.1">
    <property type="nucleotide sequence ID" value="NZ_CBCRVL010000029.1"/>
</dbReference>
<dbReference type="EMBL" id="QNUE01000009">
    <property type="protein sequence ID" value="REC66358.1"/>
    <property type="molecule type" value="Genomic_DNA"/>
</dbReference>
<organism evidence="1 2">
    <name type="scientific">Chryseobacterium flavum</name>
    <dbReference type="NCBI Taxonomy" id="415851"/>
    <lineage>
        <taxon>Bacteria</taxon>
        <taxon>Pseudomonadati</taxon>
        <taxon>Bacteroidota</taxon>
        <taxon>Flavobacteriia</taxon>
        <taxon>Flavobacteriales</taxon>
        <taxon>Weeksellaceae</taxon>
        <taxon>Chryseobacterium group</taxon>
        <taxon>Chryseobacterium</taxon>
    </lineage>
</organism>
<proteinExistence type="predicted"/>
<accession>A0A3D9CKV5</accession>